<evidence type="ECO:0000313" key="13">
    <source>
        <dbReference type="Proteomes" id="UP000694925"/>
    </source>
</evidence>
<feature type="domain" description="Kinesin motor" evidence="12">
    <location>
        <begin position="51"/>
        <end position="390"/>
    </location>
</feature>
<gene>
    <name evidence="14" type="primary">LOC108632324</name>
</gene>
<keyword evidence="7" id="KW-0206">Cytoskeleton</keyword>
<comment type="similarity">
    <text evidence="8">Belongs to the TRAFAC class myosin-kinesin ATPase superfamily. Kinesin family. KIN-8 subfamily.</text>
</comment>
<keyword evidence="6 9" id="KW-0505">Motor protein</keyword>
<evidence type="ECO:0000256" key="11">
    <source>
        <dbReference type="SAM" id="MobiDB-lite"/>
    </source>
</evidence>
<dbReference type="GO" id="GO:0005874">
    <property type="term" value="C:microtubule"/>
    <property type="evidence" value="ECO:0007669"/>
    <property type="project" value="UniProtKB-KW"/>
</dbReference>
<dbReference type="GO" id="GO:0005524">
    <property type="term" value="F:ATP binding"/>
    <property type="evidence" value="ECO:0007669"/>
    <property type="project" value="UniProtKB-UniRule"/>
</dbReference>
<dbReference type="GO" id="GO:0007018">
    <property type="term" value="P:microtubule-based movement"/>
    <property type="evidence" value="ECO:0007669"/>
    <property type="project" value="InterPro"/>
</dbReference>
<evidence type="ECO:0000313" key="14">
    <source>
        <dbReference type="RefSeq" id="XP_017892310.1"/>
    </source>
</evidence>
<feature type="region of interest" description="Disordered" evidence="11">
    <location>
        <begin position="831"/>
        <end position="887"/>
    </location>
</feature>
<keyword evidence="4 9" id="KW-0067">ATP-binding</keyword>
<feature type="binding site" evidence="9">
    <location>
        <begin position="154"/>
        <end position="161"/>
    </location>
    <ligand>
        <name>ATP</name>
        <dbReference type="ChEBI" id="CHEBI:30616"/>
    </ligand>
</feature>
<evidence type="ECO:0000256" key="10">
    <source>
        <dbReference type="SAM" id="Coils"/>
    </source>
</evidence>
<dbReference type="PANTHER" id="PTHR47968">
    <property type="entry name" value="CENTROMERE PROTEIN E"/>
    <property type="match status" value="1"/>
</dbReference>
<proteinExistence type="inferred from homology"/>
<dbReference type="CTD" id="39068"/>
<evidence type="ECO:0000256" key="5">
    <source>
        <dbReference type="ARBA" id="ARBA00023054"/>
    </source>
</evidence>
<feature type="compositionally biased region" description="Polar residues" evidence="11">
    <location>
        <begin position="26"/>
        <end position="45"/>
    </location>
</feature>
<evidence type="ECO:0000256" key="6">
    <source>
        <dbReference type="ARBA" id="ARBA00023175"/>
    </source>
</evidence>
<evidence type="ECO:0000256" key="1">
    <source>
        <dbReference type="ARBA" id="ARBA00004245"/>
    </source>
</evidence>
<dbReference type="PROSITE" id="PS50067">
    <property type="entry name" value="KINESIN_MOTOR_2"/>
    <property type="match status" value="1"/>
</dbReference>
<dbReference type="KEGG" id="ccal:108632324"/>
<keyword evidence="3 9" id="KW-0547">Nucleotide-binding</keyword>
<evidence type="ECO:0000259" key="12">
    <source>
        <dbReference type="PROSITE" id="PS50067"/>
    </source>
</evidence>
<evidence type="ECO:0000256" key="9">
    <source>
        <dbReference type="PROSITE-ProRule" id="PRU00283"/>
    </source>
</evidence>
<accession>A0AAJ7JGL3</accession>
<sequence length="887" mass="99996">MVFNKRDLAKAFSPNKVKQFTKKRFSNNGGKPSTSGGISTVQTNETSSQTSIKVIVRVRPQNDNEQQGNCRTVVKVVDDKMLIFDPKEEDNPFFYHGVAQKSRDLLKKQNKELQFIFDRIFDKSSNNCDVFEGSTRDLINSLLDGYNCSVFAYGATGAGKTHTMLGSSEDPGITYRTVAELFTQIENQSEHREFNLGVTYLEIYNENVQDLLHKSGPLHLRDDGRCGVIVAGLKVITIQNAEDLLTLLSKGNKNRTQHPTDANAESSRSHAVFQVYINITNKLDGQVRQVKLSMIDLAGSERASATGCKGPRFKEGANINKSLLALGNCINNLADGAKHVTYRDSKLTRLLKDSLGGNCQTVMIANVAPSSFSYEDTYNTLRYANRAKKIKTHVKKNIISCEMHVTAYIKMVDEQKKEINYLKQKLLALENGSTNILTETKNTGINEELDEQAMAISNKLIDLLEKKKSLNKKVLSLESADKILCCRIQYKKAADERLHNLTTVVDGLTPEQQNASGKSRVNKSLNYFERQRDSLKVQMEAAWDELCSIETEIKKLNAQVELKKLDKLQSMIALKTCEIENCRMQQQYEHTKKISNLQQCEMQSLYSMVKMMSTTLQHYYNMMKGYGTLTDPMREEFKQLVKLLEGVRNIKWSDMEIVNHGERFYSLTCLSVDNVMDPLDSEMPIYVLNPSEDQNQDDCAKDVLNATFNASCPETGKSSEFHETTITLHEDASVNTTDDIEITKKSREENKNTVERHGSVRVPEKAKKRVLSDKNNVNVTKTPTKQVRKISPKHKDYTLSAVGIKGKENKQQAPRHQVVMSAKSIAILNKLKADKPRKGSPSSPNTSDGGLKVMREKERRGLMSTHPYQKPDGKKYAAVQPSSRTPW</sequence>
<dbReference type="InterPro" id="IPR027640">
    <property type="entry name" value="Kinesin-like_fam"/>
</dbReference>
<evidence type="ECO:0000256" key="4">
    <source>
        <dbReference type="ARBA" id="ARBA00022840"/>
    </source>
</evidence>
<dbReference type="CDD" id="cd01370">
    <property type="entry name" value="KISc_KIP3_like"/>
    <property type="match status" value="1"/>
</dbReference>
<dbReference type="PANTHER" id="PTHR47968:SF65">
    <property type="entry name" value="KINESIN MOTOR DOMAIN-CONTAINING PROTEIN"/>
    <property type="match status" value="1"/>
</dbReference>
<reference evidence="14" key="1">
    <citation type="submission" date="2025-08" db="UniProtKB">
        <authorList>
            <consortium name="RefSeq"/>
        </authorList>
    </citation>
    <scope>IDENTIFICATION</scope>
    <source>
        <tissue evidence="14">Whole body</tissue>
    </source>
</reference>
<evidence type="ECO:0000256" key="7">
    <source>
        <dbReference type="ARBA" id="ARBA00023212"/>
    </source>
</evidence>
<dbReference type="InterPro" id="IPR027417">
    <property type="entry name" value="P-loop_NTPase"/>
</dbReference>
<comment type="subcellular location">
    <subcellularLocation>
        <location evidence="1">Cytoplasm</location>
        <location evidence="1">Cytoskeleton</location>
    </subcellularLocation>
</comment>
<dbReference type="Pfam" id="PF00225">
    <property type="entry name" value="Kinesin"/>
    <property type="match status" value="1"/>
</dbReference>
<dbReference type="GO" id="GO:0003777">
    <property type="term" value="F:microtubule motor activity"/>
    <property type="evidence" value="ECO:0007669"/>
    <property type="project" value="InterPro"/>
</dbReference>
<dbReference type="InterPro" id="IPR001752">
    <property type="entry name" value="Kinesin_motor_dom"/>
</dbReference>
<keyword evidence="7" id="KW-0963">Cytoplasm</keyword>
<protein>
    <submittedName>
        <fullName evidence="14">Kinesin-like protein KIF18A</fullName>
    </submittedName>
</protein>
<keyword evidence="5 10" id="KW-0175">Coiled coil</keyword>
<dbReference type="GO" id="GO:0008017">
    <property type="term" value="F:microtubule binding"/>
    <property type="evidence" value="ECO:0007669"/>
    <property type="project" value="InterPro"/>
</dbReference>
<name>A0AAJ7JGL3_9HYME</name>
<dbReference type="RefSeq" id="XP_017892310.1">
    <property type="nucleotide sequence ID" value="XM_018036821.2"/>
</dbReference>
<keyword evidence="13" id="KW-1185">Reference proteome</keyword>
<dbReference type="GeneID" id="108632324"/>
<feature type="region of interest" description="Disordered" evidence="11">
    <location>
        <begin position="19"/>
        <end position="45"/>
    </location>
</feature>
<dbReference type="AlphaFoldDB" id="A0AAJ7JGL3"/>
<evidence type="ECO:0000256" key="2">
    <source>
        <dbReference type="ARBA" id="ARBA00022701"/>
    </source>
</evidence>
<organism evidence="13 14">
    <name type="scientific">Ceratina calcarata</name>
    <dbReference type="NCBI Taxonomy" id="156304"/>
    <lineage>
        <taxon>Eukaryota</taxon>
        <taxon>Metazoa</taxon>
        <taxon>Ecdysozoa</taxon>
        <taxon>Arthropoda</taxon>
        <taxon>Hexapoda</taxon>
        <taxon>Insecta</taxon>
        <taxon>Pterygota</taxon>
        <taxon>Neoptera</taxon>
        <taxon>Endopterygota</taxon>
        <taxon>Hymenoptera</taxon>
        <taxon>Apocrita</taxon>
        <taxon>Aculeata</taxon>
        <taxon>Apoidea</taxon>
        <taxon>Anthophila</taxon>
        <taxon>Apidae</taxon>
        <taxon>Ceratina</taxon>
        <taxon>Zadontomerus</taxon>
    </lineage>
</organism>
<dbReference type="SUPFAM" id="SSF52540">
    <property type="entry name" value="P-loop containing nucleoside triphosphate hydrolases"/>
    <property type="match status" value="1"/>
</dbReference>
<feature type="coiled-coil region" evidence="10">
    <location>
        <begin position="412"/>
        <end position="480"/>
    </location>
</feature>
<dbReference type="PRINTS" id="PR00380">
    <property type="entry name" value="KINESINHEAVY"/>
</dbReference>
<dbReference type="SMART" id="SM00129">
    <property type="entry name" value="KISc"/>
    <property type="match status" value="1"/>
</dbReference>
<dbReference type="Proteomes" id="UP000694925">
    <property type="component" value="Unplaced"/>
</dbReference>
<dbReference type="Gene3D" id="3.40.850.10">
    <property type="entry name" value="Kinesin motor domain"/>
    <property type="match status" value="1"/>
</dbReference>
<evidence type="ECO:0000256" key="8">
    <source>
        <dbReference type="ARBA" id="ARBA00060769"/>
    </source>
</evidence>
<dbReference type="FunFam" id="3.40.850.10:FF:000054">
    <property type="entry name" value="Kinesin-like protein"/>
    <property type="match status" value="1"/>
</dbReference>
<evidence type="ECO:0000256" key="3">
    <source>
        <dbReference type="ARBA" id="ARBA00022741"/>
    </source>
</evidence>
<keyword evidence="2" id="KW-0493">Microtubule</keyword>
<dbReference type="InterPro" id="IPR036961">
    <property type="entry name" value="Kinesin_motor_dom_sf"/>
</dbReference>